<keyword evidence="2" id="KW-0902">Two-component regulatory system</keyword>
<dbReference type="InterPro" id="IPR001867">
    <property type="entry name" value="OmpR/PhoB-type_DNA-bd"/>
</dbReference>
<dbReference type="Gene3D" id="3.40.50.2300">
    <property type="match status" value="1"/>
</dbReference>
<dbReference type="SUPFAM" id="SSF52172">
    <property type="entry name" value="CheY-like"/>
    <property type="match status" value="1"/>
</dbReference>
<dbReference type="SUPFAM" id="SSF46894">
    <property type="entry name" value="C-terminal effector domain of the bipartite response regulators"/>
    <property type="match status" value="1"/>
</dbReference>
<dbReference type="PANTHER" id="PTHR48111">
    <property type="entry name" value="REGULATOR OF RPOS"/>
    <property type="match status" value="1"/>
</dbReference>
<dbReference type="Proteomes" id="UP000829194">
    <property type="component" value="Chromosome"/>
</dbReference>
<gene>
    <name evidence="8" type="ORF">MOV92_21980</name>
</gene>
<dbReference type="CDD" id="cd00383">
    <property type="entry name" value="trans_reg_C"/>
    <property type="match status" value="1"/>
</dbReference>
<feature type="DNA-binding region" description="OmpR/PhoB-type" evidence="5">
    <location>
        <begin position="137"/>
        <end position="237"/>
    </location>
</feature>
<protein>
    <submittedName>
        <fullName evidence="8">Response regulator transcription factor</fullName>
    </submittedName>
</protein>
<evidence type="ECO:0000259" key="6">
    <source>
        <dbReference type="PROSITE" id="PS50110"/>
    </source>
</evidence>
<evidence type="ECO:0000256" key="5">
    <source>
        <dbReference type="PROSITE-ProRule" id="PRU01091"/>
    </source>
</evidence>
<dbReference type="InterPro" id="IPR036388">
    <property type="entry name" value="WH-like_DNA-bd_sf"/>
</dbReference>
<evidence type="ECO:0000256" key="1">
    <source>
        <dbReference type="ARBA" id="ARBA00022553"/>
    </source>
</evidence>
<feature type="modified residue" description="4-aspartylphosphate" evidence="4">
    <location>
        <position position="64"/>
    </location>
</feature>
<dbReference type="CDD" id="cd17574">
    <property type="entry name" value="REC_OmpR"/>
    <property type="match status" value="1"/>
</dbReference>
<dbReference type="Pfam" id="PF00486">
    <property type="entry name" value="Trans_reg_C"/>
    <property type="match status" value="1"/>
</dbReference>
<dbReference type="Pfam" id="PF00072">
    <property type="entry name" value="Response_reg"/>
    <property type="match status" value="1"/>
</dbReference>
<organism evidence="8 9">
    <name type="scientific">Lysobacter gummosus</name>
    <dbReference type="NCBI Taxonomy" id="262324"/>
    <lineage>
        <taxon>Bacteria</taxon>
        <taxon>Pseudomonadati</taxon>
        <taxon>Pseudomonadota</taxon>
        <taxon>Gammaproteobacteria</taxon>
        <taxon>Lysobacterales</taxon>
        <taxon>Lysobacteraceae</taxon>
        <taxon>Lysobacter</taxon>
    </lineage>
</organism>
<dbReference type="PROSITE" id="PS50110">
    <property type="entry name" value="RESPONSE_REGULATORY"/>
    <property type="match status" value="1"/>
</dbReference>
<dbReference type="RefSeq" id="WP_083512733.1">
    <property type="nucleotide sequence ID" value="NZ_CP011131.1"/>
</dbReference>
<dbReference type="InterPro" id="IPR011006">
    <property type="entry name" value="CheY-like_superfamily"/>
</dbReference>
<dbReference type="InterPro" id="IPR039420">
    <property type="entry name" value="WalR-like"/>
</dbReference>
<evidence type="ECO:0000256" key="4">
    <source>
        <dbReference type="PROSITE-ProRule" id="PRU00169"/>
    </source>
</evidence>
<dbReference type="Gene3D" id="1.10.10.10">
    <property type="entry name" value="Winged helix-like DNA-binding domain superfamily/Winged helix DNA-binding domain"/>
    <property type="match status" value="1"/>
</dbReference>
<feature type="domain" description="Response regulatory" evidence="6">
    <location>
        <begin position="14"/>
        <end position="129"/>
    </location>
</feature>
<dbReference type="SMART" id="SM00862">
    <property type="entry name" value="Trans_reg_C"/>
    <property type="match status" value="1"/>
</dbReference>
<keyword evidence="9" id="KW-1185">Reference proteome</keyword>
<keyword evidence="3 5" id="KW-0238">DNA-binding</keyword>
<dbReference type="EMBL" id="CP093547">
    <property type="protein sequence ID" value="UNP29107.1"/>
    <property type="molecule type" value="Genomic_DNA"/>
</dbReference>
<name>A0ABY3XCT4_9GAMM</name>
<evidence type="ECO:0000313" key="9">
    <source>
        <dbReference type="Proteomes" id="UP000829194"/>
    </source>
</evidence>
<dbReference type="PROSITE" id="PS51755">
    <property type="entry name" value="OMPR_PHOB"/>
    <property type="match status" value="1"/>
</dbReference>
<accession>A0ABY3XCT4</accession>
<dbReference type="SMART" id="SM00448">
    <property type="entry name" value="REC"/>
    <property type="match status" value="1"/>
</dbReference>
<evidence type="ECO:0000256" key="3">
    <source>
        <dbReference type="ARBA" id="ARBA00023125"/>
    </source>
</evidence>
<evidence type="ECO:0000259" key="7">
    <source>
        <dbReference type="PROSITE" id="PS51755"/>
    </source>
</evidence>
<dbReference type="InterPro" id="IPR001789">
    <property type="entry name" value="Sig_transdc_resp-reg_receiver"/>
</dbReference>
<evidence type="ECO:0000256" key="2">
    <source>
        <dbReference type="ARBA" id="ARBA00023012"/>
    </source>
</evidence>
<proteinExistence type="predicted"/>
<sequence>MSARLREAARRLPVLAVVEDDRTFREDVLLPVLSHSGFSVVGMDRALDLYRSMTLRSFDLVLLDVGLPDEDGFSIAAHLRRLSPRVGIVMLTGYDSAQDRMRGLRAGADAYLPKPVDMDEVVTTLHNLARWVIPDAAAAPTSTHWRLDERGWCILTPGGVEIELNLAERQVMAMLAAAAGIPVQRETLIASLVKNAYDFDPHRLEMLVHRLRKKCQQAAEEELPLRAVRGIGYVLNW</sequence>
<dbReference type="PANTHER" id="PTHR48111:SF40">
    <property type="entry name" value="PHOSPHATE REGULON TRANSCRIPTIONAL REGULATORY PROTEIN PHOB"/>
    <property type="match status" value="1"/>
</dbReference>
<keyword evidence="1 4" id="KW-0597">Phosphoprotein</keyword>
<dbReference type="InterPro" id="IPR016032">
    <property type="entry name" value="Sig_transdc_resp-reg_C-effctor"/>
</dbReference>
<reference evidence="8 9" key="1">
    <citation type="submission" date="2022-03" db="EMBL/GenBank/DDBJ databases">
        <title>Complete genome sequence of Lysobacter capsici VKM B-2533 and Lysobacter gummosus 10.1.1, promising sources of lytic agents.</title>
        <authorList>
            <person name="Tarlachkov S.V."/>
            <person name="Kudryakova I.V."/>
            <person name="Afoshin A.S."/>
            <person name="Leontyevskaya E.A."/>
            <person name="Leontyevskaya N.V."/>
        </authorList>
    </citation>
    <scope>NUCLEOTIDE SEQUENCE [LARGE SCALE GENOMIC DNA]</scope>
    <source>
        <strain evidence="8 9">10.1.1</strain>
    </source>
</reference>
<evidence type="ECO:0000313" key="8">
    <source>
        <dbReference type="EMBL" id="UNP29107.1"/>
    </source>
</evidence>
<feature type="domain" description="OmpR/PhoB-type" evidence="7">
    <location>
        <begin position="137"/>
        <end position="237"/>
    </location>
</feature>